<dbReference type="Proteomes" id="UP000000263">
    <property type="component" value="Chromosome"/>
</dbReference>
<dbReference type="InterPro" id="IPR025132">
    <property type="entry name" value="DUF4058"/>
</dbReference>
<evidence type="ECO:0008006" key="4">
    <source>
        <dbReference type="Google" id="ProtNLM"/>
    </source>
</evidence>
<protein>
    <recommendedName>
        <fullName evidence="4">DUF4058 domain-containing protein</fullName>
    </recommendedName>
</protein>
<organism evidence="2 3">
    <name type="scientific">Roseiflexus castenholzii (strain DSM 13941 / HLO8)</name>
    <dbReference type="NCBI Taxonomy" id="383372"/>
    <lineage>
        <taxon>Bacteria</taxon>
        <taxon>Bacillati</taxon>
        <taxon>Chloroflexota</taxon>
        <taxon>Chloroflexia</taxon>
        <taxon>Chloroflexales</taxon>
        <taxon>Roseiflexineae</taxon>
        <taxon>Roseiflexaceae</taxon>
        <taxon>Roseiflexus</taxon>
    </lineage>
</organism>
<proteinExistence type="predicted"/>
<keyword evidence="3" id="KW-1185">Reference proteome</keyword>
<dbReference type="RefSeq" id="WP_012121651.1">
    <property type="nucleotide sequence ID" value="NC_009767.1"/>
</dbReference>
<reference evidence="2 3" key="1">
    <citation type="submission" date="2007-08" db="EMBL/GenBank/DDBJ databases">
        <title>Complete sequence of Roseiflexus castenholzii DSM 13941.</title>
        <authorList>
            <consortium name="US DOE Joint Genome Institute"/>
            <person name="Copeland A."/>
            <person name="Lucas S."/>
            <person name="Lapidus A."/>
            <person name="Barry K."/>
            <person name="Glavina del Rio T."/>
            <person name="Dalin E."/>
            <person name="Tice H."/>
            <person name="Pitluck S."/>
            <person name="Thompson L.S."/>
            <person name="Brettin T."/>
            <person name="Bruce D."/>
            <person name="Detter J.C."/>
            <person name="Han C."/>
            <person name="Tapia R."/>
            <person name="Schmutz J."/>
            <person name="Larimer F."/>
            <person name="Land M."/>
            <person name="Hauser L."/>
            <person name="Kyrpides N."/>
            <person name="Mikhailova N."/>
            <person name="Bryant D.A."/>
            <person name="Hanada S."/>
            <person name="Tsukatani Y."/>
            <person name="Richardson P."/>
        </authorList>
    </citation>
    <scope>NUCLEOTIDE SEQUENCE [LARGE SCALE GENOMIC DNA]</scope>
    <source>
        <strain evidence="3">DSM 13941 / HLO8</strain>
    </source>
</reference>
<name>A7NNT3_ROSCS</name>
<evidence type="ECO:0000256" key="1">
    <source>
        <dbReference type="SAM" id="MobiDB-lite"/>
    </source>
</evidence>
<dbReference type="EMBL" id="CP000804">
    <property type="protein sequence ID" value="ABU59227.1"/>
    <property type="molecule type" value="Genomic_DNA"/>
</dbReference>
<dbReference type="AlphaFoldDB" id="A7NNT3"/>
<sequence length="260" mass="28573">MTHPFSGMNPYLEAPGLWPDVHNRLIVSIADDLAPALRPRYYVAIEERTYLAEPEDAAFVGRADAAVVTRSTPPVSVSAPFQESGGVAVAVALPDLVRESYLEVHAVADGRVVTVIEALSPANKRPGEGRALYLRKRLAVLGSLSHLVEIDLLRAGEPMPVRGWTGVSDYRILISRGNQRPRALLIPFSVRQPIPRFAVPLDADATEPEIDLGALLRAIDERAAFDLRIDYRRDPEPPLTGDDAAWADRPLRQSGLRQDH</sequence>
<evidence type="ECO:0000313" key="3">
    <source>
        <dbReference type="Proteomes" id="UP000000263"/>
    </source>
</evidence>
<gene>
    <name evidence="2" type="ordered locus">Rcas_3173</name>
</gene>
<dbReference type="eggNOG" id="ENOG5030TZR">
    <property type="taxonomic scope" value="Bacteria"/>
</dbReference>
<dbReference type="KEGG" id="rca:Rcas_3173"/>
<feature type="region of interest" description="Disordered" evidence="1">
    <location>
        <begin position="234"/>
        <end position="260"/>
    </location>
</feature>
<dbReference type="HOGENOM" id="CLU_093165_0_0_0"/>
<evidence type="ECO:0000313" key="2">
    <source>
        <dbReference type="EMBL" id="ABU59227.1"/>
    </source>
</evidence>
<dbReference type="Pfam" id="PF13267">
    <property type="entry name" value="DUF4058"/>
    <property type="match status" value="1"/>
</dbReference>
<accession>A7NNT3</accession>